<evidence type="ECO:0000313" key="11">
    <source>
        <dbReference type="Proteomes" id="UP001194468"/>
    </source>
</evidence>
<evidence type="ECO:0000259" key="8">
    <source>
        <dbReference type="Pfam" id="PF00775"/>
    </source>
</evidence>
<evidence type="ECO:0000256" key="3">
    <source>
        <dbReference type="ARBA" id="ARBA00022723"/>
    </source>
</evidence>
<keyword evidence="5" id="KW-0560">Oxidoreductase</keyword>
<keyword evidence="3" id="KW-0479">Metal-binding</keyword>
<dbReference type="GO" id="GO:0018576">
    <property type="term" value="F:catechol 1,2-dioxygenase activity"/>
    <property type="evidence" value="ECO:0007669"/>
    <property type="project" value="InterPro"/>
</dbReference>
<reference evidence="10" key="2">
    <citation type="journal article" date="2020" name="Nat. Commun.">
        <title>Large-scale genome sequencing of mycorrhizal fungi provides insights into the early evolution of symbiotic traits.</title>
        <authorList>
            <person name="Miyauchi S."/>
            <person name="Kiss E."/>
            <person name="Kuo A."/>
            <person name="Drula E."/>
            <person name="Kohler A."/>
            <person name="Sanchez-Garcia M."/>
            <person name="Morin E."/>
            <person name="Andreopoulos B."/>
            <person name="Barry K.W."/>
            <person name="Bonito G."/>
            <person name="Buee M."/>
            <person name="Carver A."/>
            <person name="Chen C."/>
            <person name="Cichocki N."/>
            <person name="Clum A."/>
            <person name="Culley D."/>
            <person name="Crous P.W."/>
            <person name="Fauchery L."/>
            <person name="Girlanda M."/>
            <person name="Hayes R.D."/>
            <person name="Keri Z."/>
            <person name="LaButti K."/>
            <person name="Lipzen A."/>
            <person name="Lombard V."/>
            <person name="Magnuson J."/>
            <person name="Maillard F."/>
            <person name="Murat C."/>
            <person name="Nolan M."/>
            <person name="Ohm R.A."/>
            <person name="Pangilinan J."/>
            <person name="Pereira M.F."/>
            <person name="Perotto S."/>
            <person name="Peter M."/>
            <person name="Pfister S."/>
            <person name="Riley R."/>
            <person name="Sitrit Y."/>
            <person name="Stielow J.B."/>
            <person name="Szollosi G."/>
            <person name="Zifcakova L."/>
            <person name="Stursova M."/>
            <person name="Spatafora J.W."/>
            <person name="Tedersoo L."/>
            <person name="Vaario L.M."/>
            <person name="Yamada A."/>
            <person name="Yan M."/>
            <person name="Wang P."/>
            <person name="Xu J."/>
            <person name="Bruns T."/>
            <person name="Baldrian P."/>
            <person name="Vilgalys R."/>
            <person name="Dunand C."/>
            <person name="Henrissat B."/>
            <person name="Grigoriev I.V."/>
            <person name="Hibbett D."/>
            <person name="Nagy L.G."/>
            <person name="Martin F.M."/>
        </authorList>
    </citation>
    <scope>NUCLEOTIDE SEQUENCE</scope>
    <source>
        <strain evidence="10">BED1</strain>
    </source>
</reference>
<dbReference type="Gene3D" id="2.60.130.10">
    <property type="entry name" value="Aromatic compound dioxygenase"/>
    <property type="match status" value="1"/>
</dbReference>
<organism evidence="10 11">
    <name type="scientific">Boletus edulis BED1</name>
    <dbReference type="NCBI Taxonomy" id="1328754"/>
    <lineage>
        <taxon>Eukaryota</taxon>
        <taxon>Fungi</taxon>
        <taxon>Dikarya</taxon>
        <taxon>Basidiomycota</taxon>
        <taxon>Agaricomycotina</taxon>
        <taxon>Agaricomycetes</taxon>
        <taxon>Agaricomycetidae</taxon>
        <taxon>Boletales</taxon>
        <taxon>Boletineae</taxon>
        <taxon>Boletaceae</taxon>
        <taxon>Boletoideae</taxon>
        <taxon>Boletus</taxon>
    </lineage>
</organism>
<feature type="region of interest" description="Disordered" evidence="7">
    <location>
        <begin position="1"/>
        <end position="25"/>
    </location>
</feature>
<sequence length="356" mass="38967">MAHGDFDQTQDNAQPAVSNGIPPPSFPLPLPDSPDIITANLLLLIGQTPDPRLKFIYQLLVKHLHAFIKESSLSTDEWMVAIQFLTRVGQTCTPLRQEMILLSDVFGVSALVDALNNPVMGGATENSVLGPFFTEDAEDIEHGGSIASEGKGEYMYVEGRVLTTEGEPIAGAVIETWEADDNGMAAIVRTGTTCSPLPGYYDTQYADRTHPDCRGRLHTAKDGSFGYRAIVPHAYPIPGDGPIGDLLISQGRHNMRPNHLHMMAEAPGYHKLITSLYPDSCDYIASDAVFGVKKSLVVKLEQVDDDAEARKRGFPKGGSFKLLKRDIVLLTEEQSRLTRRQVVGESEASYLQTKDN</sequence>
<evidence type="ECO:0000256" key="2">
    <source>
        <dbReference type="ARBA" id="ARBA00007825"/>
    </source>
</evidence>
<evidence type="ECO:0000256" key="1">
    <source>
        <dbReference type="ARBA" id="ARBA00001965"/>
    </source>
</evidence>
<evidence type="ECO:0000256" key="5">
    <source>
        <dbReference type="ARBA" id="ARBA00023002"/>
    </source>
</evidence>
<protein>
    <submittedName>
        <fullName evidence="10">Intradiol ring-cleavage dioxygenase</fullName>
    </submittedName>
</protein>
<feature type="compositionally biased region" description="Polar residues" evidence="7">
    <location>
        <begin position="7"/>
        <end position="17"/>
    </location>
</feature>
<dbReference type="InterPro" id="IPR050770">
    <property type="entry name" value="Intradiol_RC_Dioxygenase"/>
</dbReference>
<dbReference type="InterPro" id="IPR015889">
    <property type="entry name" value="Intradiol_dOase_core"/>
</dbReference>
<evidence type="ECO:0000259" key="9">
    <source>
        <dbReference type="Pfam" id="PF04444"/>
    </source>
</evidence>
<comment type="caution">
    <text evidence="10">The sequence shown here is derived from an EMBL/GenBank/DDBJ whole genome shotgun (WGS) entry which is preliminary data.</text>
</comment>
<feature type="domain" description="Intradiol ring-cleavage dioxygenases" evidence="8">
    <location>
        <begin position="130"/>
        <end position="308"/>
    </location>
</feature>
<dbReference type="GO" id="GO:0009712">
    <property type="term" value="P:catechol-containing compound metabolic process"/>
    <property type="evidence" value="ECO:0007669"/>
    <property type="project" value="InterPro"/>
</dbReference>
<dbReference type="Pfam" id="PF00775">
    <property type="entry name" value="Dioxygenase_C"/>
    <property type="match status" value="1"/>
</dbReference>
<comment type="cofactor">
    <cofactor evidence="1">
        <name>Fe(3+)</name>
        <dbReference type="ChEBI" id="CHEBI:29034"/>
    </cofactor>
</comment>
<dbReference type="InterPro" id="IPR000627">
    <property type="entry name" value="Intradiol_dOase_C"/>
</dbReference>
<evidence type="ECO:0000256" key="6">
    <source>
        <dbReference type="ARBA" id="ARBA00023004"/>
    </source>
</evidence>
<dbReference type="AlphaFoldDB" id="A0AAD4BRK1"/>
<dbReference type="Pfam" id="PF04444">
    <property type="entry name" value="Dioxygenase_N"/>
    <property type="match status" value="1"/>
</dbReference>
<feature type="domain" description="Catechol dioxygenase N-terminal" evidence="9">
    <location>
        <begin position="50"/>
        <end position="122"/>
    </location>
</feature>
<dbReference type="InterPro" id="IPR007535">
    <property type="entry name" value="Catechol_dOase_N"/>
</dbReference>
<keyword evidence="6" id="KW-0408">Iron</keyword>
<keyword evidence="11" id="KW-1185">Reference proteome</keyword>
<evidence type="ECO:0000256" key="7">
    <source>
        <dbReference type="SAM" id="MobiDB-lite"/>
    </source>
</evidence>
<accession>A0AAD4BRK1</accession>
<proteinExistence type="inferred from homology"/>
<dbReference type="GO" id="GO:0008199">
    <property type="term" value="F:ferric iron binding"/>
    <property type="evidence" value="ECO:0007669"/>
    <property type="project" value="InterPro"/>
</dbReference>
<evidence type="ECO:0000313" key="10">
    <source>
        <dbReference type="EMBL" id="KAF8437974.1"/>
    </source>
</evidence>
<dbReference type="PANTHER" id="PTHR33711:SF7">
    <property type="entry name" value="INTRADIOL RING-CLEAVAGE DIOXYGENASES DOMAIN-CONTAINING PROTEIN-RELATED"/>
    <property type="match status" value="1"/>
</dbReference>
<dbReference type="EMBL" id="WHUW01000017">
    <property type="protein sequence ID" value="KAF8437974.1"/>
    <property type="molecule type" value="Genomic_DNA"/>
</dbReference>
<dbReference type="Proteomes" id="UP001194468">
    <property type="component" value="Unassembled WGS sequence"/>
</dbReference>
<dbReference type="SUPFAM" id="SSF49482">
    <property type="entry name" value="Aromatic compound dioxygenase"/>
    <property type="match status" value="1"/>
</dbReference>
<gene>
    <name evidence="10" type="ORF">L210DRAFT_3631406</name>
</gene>
<reference evidence="10" key="1">
    <citation type="submission" date="2019-10" db="EMBL/GenBank/DDBJ databases">
        <authorList>
            <consortium name="DOE Joint Genome Institute"/>
            <person name="Kuo A."/>
            <person name="Miyauchi S."/>
            <person name="Kiss E."/>
            <person name="Drula E."/>
            <person name="Kohler A."/>
            <person name="Sanchez-Garcia M."/>
            <person name="Andreopoulos B."/>
            <person name="Barry K.W."/>
            <person name="Bonito G."/>
            <person name="Buee M."/>
            <person name="Carver A."/>
            <person name="Chen C."/>
            <person name="Cichocki N."/>
            <person name="Clum A."/>
            <person name="Culley D."/>
            <person name="Crous P.W."/>
            <person name="Fauchery L."/>
            <person name="Girlanda M."/>
            <person name="Hayes R."/>
            <person name="Keri Z."/>
            <person name="LaButti K."/>
            <person name="Lipzen A."/>
            <person name="Lombard V."/>
            <person name="Magnuson J."/>
            <person name="Maillard F."/>
            <person name="Morin E."/>
            <person name="Murat C."/>
            <person name="Nolan M."/>
            <person name="Ohm R."/>
            <person name="Pangilinan J."/>
            <person name="Pereira M."/>
            <person name="Perotto S."/>
            <person name="Peter M."/>
            <person name="Riley R."/>
            <person name="Sitrit Y."/>
            <person name="Stielow B."/>
            <person name="Szollosi G."/>
            <person name="Zifcakova L."/>
            <person name="Stursova M."/>
            <person name="Spatafora J.W."/>
            <person name="Tedersoo L."/>
            <person name="Vaario L.-M."/>
            <person name="Yamada A."/>
            <person name="Yan M."/>
            <person name="Wang P."/>
            <person name="Xu J."/>
            <person name="Bruns T."/>
            <person name="Baldrian P."/>
            <person name="Vilgalys R."/>
            <person name="Henrissat B."/>
            <person name="Grigoriev I.V."/>
            <person name="Hibbett D."/>
            <person name="Nagy L.G."/>
            <person name="Martin F.M."/>
        </authorList>
    </citation>
    <scope>NUCLEOTIDE SEQUENCE</scope>
    <source>
        <strain evidence="10">BED1</strain>
    </source>
</reference>
<name>A0AAD4BRK1_BOLED</name>
<keyword evidence="4 10" id="KW-0223">Dioxygenase</keyword>
<comment type="similarity">
    <text evidence="2">Belongs to the intradiol ring-cleavage dioxygenase family.</text>
</comment>
<dbReference type="PANTHER" id="PTHR33711">
    <property type="entry name" value="DIOXYGENASE, PUTATIVE (AFU_ORTHOLOGUE AFUA_2G02910)-RELATED"/>
    <property type="match status" value="1"/>
</dbReference>
<evidence type="ECO:0000256" key="4">
    <source>
        <dbReference type="ARBA" id="ARBA00022964"/>
    </source>
</evidence>